<dbReference type="SUPFAM" id="SSF48024">
    <property type="entry name" value="N-terminal domain of DnaB helicase"/>
    <property type="match status" value="1"/>
</dbReference>
<dbReference type="GO" id="GO:0004386">
    <property type="term" value="F:helicase activity"/>
    <property type="evidence" value="ECO:0007669"/>
    <property type="project" value="UniProtKB-KW"/>
</dbReference>
<dbReference type="Gene3D" id="1.10.860.10">
    <property type="entry name" value="DNAb Helicase, Chain A"/>
    <property type="match status" value="1"/>
</dbReference>
<feature type="compositionally biased region" description="Polar residues" evidence="13">
    <location>
        <begin position="1"/>
        <end position="10"/>
    </location>
</feature>
<dbReference type="Proteomes" id="UP001501521">
    <property type="component" value="Unassembled WGS sequence"/>
</dbReference>
<protein>
    <recommendedName>
        <fullName evidence="11 12">Replicative DNA helicase</fullName>
        <ecNumber evidence="11 12">5.6.2.3</ecNumber>
    </recommendedName>
</protein>
<keyword evidence="5 12" id="KW-0378">Hydrolase</keyword>
<dbReference type="CDD" id="cd00984">
    <property type="entry name" value="DnaB_C"/>
    <property type="match status" value="1"/>
</dbReference>
<dbReference type="SMART" id="SM00382">
    <property type="entry name" value="AAA"/>
    <property type="match status" value="1"/>
</dbReference>
<evidence type="ECO:0000256" key="7">
    <source>
        <dbReference type="ARBA" id="ARBA00022840"/>
    </source>
</evidence>
<dbReference type="Pfam" id="PF00772">
    <property type="entry name" value="DnaB"/>
    <property type="match status" value="1"/>
</dbReference>
<keyword evidence="4 12" id="KW-0547">Nucleotide-binding</keyword>
<evidence type="ECO:0000256" key="1">
    <source>
        <dbReference type="ARBA" id="ARBA00008428"/>
    </source>
</evidence>
<dbReference type="InterPro" id="IPR016136">
    <property type="entry name" value="DNA_helicase_N/primase_C"/>
</dbReference>
<evidence type="ECO:0000256" key="3">
    <source>
        <dbReference type="ARBA" id="ARBA00022705"/>
    </source>
</evidence>
<keyword evidence="6 12" id="KW-0347">Helicase</keyword>
<comment type="caution">
    <text evidence="15">The sequence shown here is derived from an EMBL/GenBank/DDBJ whole genome shotgun (WGS) entry which is preliminary data.</text>
</comment>
<sequence length="457" mass="50204">MSAPRNTSTPYTPPISPDAPAGREFHLRTPPHDKDAEQAVLGGMMMAASVVDDVTEILMGEDFYEPRHEMIFSAIISLVHGGRPADPIALADALEKRGSLTTIGGAPYLHEILAASPVATNATHYAEIVRDHSLRRKIISAGMKATQLGFDAHGEAADVADEAQQAIYAATENSRRETTPLAGDLLAETFDWLESDQEPGLKTGFHDVDRLIGGMQPGNMIIVAARPGVGKSTFAMDIARHNAIRNNVPTLFVSLEMSRQELMQRLLAAESTVPLQAFKNRQLNDRQWDSITKHSAAIQDAPLWLEDRPGVTPLELRSKARQLKRQGLGLIVLDYLQLLSSGRRVESRQVEVSEFSRQIKLLAKELGIPVLALSQLNRSAETRADRMPALSDLRESGSLEQDADIVMLLHREELNDPQTSRLGEADVFIPKDRNGETGNATLAFQGQFSRFANFARP</sequence>
<name>A0ABP9FP78_9ACTN</name>
<evidence type="ECO:0000313" key="15">
    <source>
        <dbReference type="EMBL" id="GAA4909830.1"/>
    </source>
</evidence>
<evidence type="ECO:0000256" key="2">
    <source>
        <dbReference type="ARBA" id="ARBA00022515"/>
    </source>
</evidence>
<dbReference type="PANTHER" id="PTHR30153">
    <property type="entry name" value="REPLICATIVE DNA HELICASE DNAB"/>
    <property type="match status" value="1"/>
</dbReference>
<reference evidence="16" key="1">
    <citation type="journal article" date="2019" name="Int. J. Syst. Evol. Microbiol.">
        <title>The Global Catalogue of Microorganisms (GCM) 10K type strain sequencing project: providing services to taxonomists for standard genome sequencing and annotation.</title>
        <authorList>
            <consortium name="The Broad Institute Genomics Platform"/>
            <consortium name="The Broad Institute Genome Sequencing Center for Infectious Disease"/>
            <person name="Wu L."/>
            <person name="Ma J."/>
        </authorList>
    </citation>
    <scope>NUCLEOTIDE SEQUENCE [LARGE SCALE GENOMIC DNA]</scope>
    <source>
        <strain evidence="16">JCM 19125</strain>
    </source>
</reference>
<evidence type="ECO:0000256" key="8">
    <source>
        <dbReference type="ARBA" id="ARBA00023125"/>
    </source>
</evidence>
<dbReference type="InterPro" id="IPR007692">
    <property type="entry name" value="DNA_helicase_DnaB"/>
</dbReference>
<organism evidence="15 16">
    <name type="scientific">Tessaracoccus lubricantis</name>
    <dbReference type="NCBI Taxonomy" id="545543"/>
    <lineage>
        <taxon>Bacteria</taxon>
        <taxon>Bacillati</taxon>
        <taxon>Actinomycetota</taxon>
        <taxon>Actinomycetes</taxon>
        <taxon>Propionibacteriales</taxon>
        <taxon>Propionibacteriaceae</taxon>
        <taxon>Tessaracoccus</taxon>
    </lineage>
</organism>
<evidence type="ECO:0000313" key="16">
    <source>
        <dbReference type="Proteomes" id="UP001501521"/>
    </source>
</evidence>
<dbReference type="PROSITE" id="PS51199">
    <property type="entry name" value="SF4_HELICASE"/>
    <property type="match status" value="1"/>
</dbReference>
<evidence type="ECO:0000256" key="12">
    <source>
        <dbReference type="RuleBase" id="RU362085"/>
    </source>
</evidence>
<evidence type="ECO:0000256" key="11">
    <source>
        <dbReference type="NCBIfam" id="TIGR00665"/>
    </source>
</evidence>
<evidence type="ECO:0000256" key="6">
    <source>
        <dbReference type="ARBA" id="ARBA00022806"/>
    </source>
</evidence>
<evidence type="ECO:0000256" key="4">
    <source>
        <dbReference type="ARBA" id="ARBA00022741"/>
    </source>
</evidence>
<dbReference type="SUPFAM" id="SSF52540">
    <property type="entry name" value="P-loop containing nucleoside triphosphate hydrolases"/>
    <property type="match status" value="1"/>
</dbReference>
<dbReference type="EMBL" id="BAABLV010000066">
    <property type="protein sequence ID" value="GAA4909830.1"/>
    <property type="molecule type" value="Genomic_DNA"/>
</dbReference>
<dbReference type="InterPro" id="IPR007694">
    <property type="entry name" value="DNA_helicase_DnaB-like_C"/>
</dbReference>
<comment type="function">
    <text evidence="12">The main replicative DNA helicase, it participates in initiation and elongation during chromosome replication. Travels ahead of the DNA replisome, separating dsDNA into templates for DNA synthesis. A processive ATP-dependent 5'-3' DNA helicase it has DNA-dependent ATPase activity.</text>
</comment>
<feature type="domain" description="SF4 helicase" evidence="14">
    <location>
        <begin position="194"/>
        <end position="457"/>
    </location>
</feature>
<dbReference type="Pfam" id="PF03796">
    <property type="entry name" value="DnaB_C"/>
    <property type="match status" value="1"/>
</dbReference>
<keyword evidence="16" id="KW-1185">Reference proteome</keyword>
<evidence type="ECO:0000256" key="13">
    <source>
        <dbReference type="SAM" id="MobiDB-lite"/>
    </source>
</evidence>
<dbReference type="RefSeq" id="WP_345584590.1">
    <property type="nucleotide sequence ID" value="NZ_BAABLV010000066.1"/>
</dbReference>
<keyword evidence="9" id="KW-0413">Isomerase</keyword>
<dbReference type="EC" id="5.6.2.3" evidence="11 12"/>
<dbReference type="InterPro" id="IPR027417">
    <property type="entry name" value="P-loop_NTPase"/>
</dbReference>
<keyword evidence="8 12" id="KW-0238">DNA-binding</keyword>
<keyword evidence="3 12" id="KW-0235">DNA replication</keyword>
<comment type="catalytic activity">
    <reaction evidence="10 12">
        <text>ATP + H2O = ADP + phosphate + H(+)</text>
        <dbReference type="Rhea" id="RHEA:13065"/>
        <dbReference type="ChEBI" id="CHEBI:15377"/>
        <dbReference type="ChEBI" id="CHEBI:15378"/>
        <dbReference type="ChEBI" id="CHEBI:30616"/>
        <dbReference type="ChEBI" id="CHEBI:43474"/>
        <dbReference type="ChEBI" id="CHEBI:456216"/>
        <dbReference type="EC" id="5.6.2.3"/>
    </reaction>
</comment>
<evidence type="ECO:0000256" key="5">
    <source>
        <dbReference type="ARBA" id="ARBA00022801"/>
    </source>
</evidence>
<evidence type="ECO:0000256" key="10">
    <source>
        <dbReference type="ARBA" id="ARBA00048954"/>
    </source>
</evidence>
<dbReference type="PANTHER" id="PTHR30153:SF2">
    <property type="entry name" value="REPLICATIVE DNA HELICASE"/>
    <property type="match status" value="1"/>
</dbReference>
<dbReference type="InterPro" id="IPR007693">
    <property type="entry name" value="DNA_helicase_DnaB-like_N"/>
</dbReference>
<gene>
    <name evidence="15" type="primary">dnaB_2</name>
    <name evidence="15" type="ORF">GCM10025789_31420</name>
</gene>
<comment type="similarity">
    <text evidence="1 12">Belongs to the helicase family. DnaB subfamily.</text>
</comment>
<dbReference type="InterPro" id="IPR036185">
    <property type="entry name" value="DNA_heli_DnaB-like_N_sf"/>
</dbReference>
<dbReference type="NCBIfam" id="TIGR00665">
    <property type="entry name" value="DnaB"/>
    <property type="match status" value="1"/>
</dbReference>
<dbReference type="Gene3D" id="3.40.50.300">
    <property type="entry name" value="P-loop containing nucleotide triphosphate hydrolases"/>
    <property type="match status" value="1"/>
</dbReference>
<evidence type="ECO:0000259" key="14">
    <source>
        <dbReference type="PROSITE" id="PS51199"/>
    </source>
</evidence>
<feature type="region of interest" description="Disordered" evidence="13">
    <location>
        <begin position="1"/>
        <end position="30"/>
    </location>
</feature>
<feature type="compositionally biased region" description="Basic and acidic residues" evidence="13">
    <location>
        <begin position="21"/>
        <end position="30"/>
    </location>
</feature>
<accession>A0ABP9FP78</accession>
<evidence type="ECO:0000256" key="9">
    <source>
        <dbReference type="ARBA" id="ARBA00023235"/>
    </source>
</evidence>
<keyword evidence="7 12" id="KW-0067">ATP-binding</keyword>
<keyword evidence="2 12" id="KW-0639">Primosome</keyword>
<proteinExistence type="inferred from homology"/>
<dbReference type="InterPro" id="IPR003593">
    <property type="entry name" value="AAA+_ATPase"/>
</dbReference>